<evidence type="ECO:0000313" key="3">
    <source>
        <dbReference type="EMBL" id="MBI4920634.1"/>
    </source>
</evidence>
<keyword evidence="3" id="KW-0969">Cilium</keyword>
<dbReference type="GO" id="GO:0044780">
    <property type="term" value="P:bacterial-type flagellum assembly"/>
    <property type="evidence" value="ECO:0007669"/>
    <property type="project" value="InterPro"/>
</dbReference>
<keyword evidence="1" id="KW-0732">Signal</keyword>
<comment type="caution">
    <text evidence="3">The sequence shown here is derived from an EMBL/GenBank/DDBJ whole genome shotgun (WGS) entry which is preliminary data.</text>
</comment>
<evidence type="ECO:0000256" key="1">
    <source>
        <dbReference type="SAM" id="SignalP"/>
    </source>
</evidence>
<dbReference type="Pfam" id="PF13144">
    <property type="entry name" value="ChapFlgA"/>
    <property type="match status" value="1"/>
</dbReference>
<feature type="chain" id="PRO_5037450204" evidence="1">
    <location>
        <begin position="21"/>
        <end position="312"/>
    </location>
</feature>
<keyword evidence="3" id="KW-0282">Flagellum</keyword>
<sequence>MKLLPLAITFTLLGSSATLATPSLRGDITVNAAIVTVGDMFDNAGALAETGIFLAPAPGTTGIVPLSDVQHAARLIGLADFDNVGFTRVRVVRASTLVDAALLDSLIDADLERRGILADGVTADTHFDIADVSINAEAVDTPASLVSLRYLPETGAFAARFTVAGIDRPVDLTGTLELMTTTPRLIATKPAGAILTEADFEIAPVPLSTADAGGYAALEQLVGKQLLRQSHTGLMLKPGDVGEPTVITRNALVTVVLKVGAMTLTVKGQSLGNAAAGEPVDVLNPLTRKMLHGIARPDGTVQIPTATTVTGL</sequence>
<accession>A0A933KXW3</accession>
<dbReference type="PANTHER" id="PTHR36307">
    <property type="entry name" value="FLAGELLA BASAL BODY P-RING FORMATION PROTEIN FLGA"/>
    <property type="match status" value="1"/>
</dbReference>
<feature type="signal peptide" evidence="1">
    <location>
        <begin position="1"/>
        <end position="20"/>
    </location>
</feature>
<name>A0A933KXW3_9HYPH</name>
<dbReference type="PANTHER" id="PTHR36307:SF1">
    <property type="entry name" value="FLAGELLA BASAL BODY P-RING FORMATION PROTEIN FLGA"/>
    <property type="match status" value="1"/>
</dbReference>
<dbReference type="AlphaFoldDB" id="A0A933KXW3"/>
<dbReference type="InterPro" id="IPR039246">
    <property type="entry name" value="Flagellar_FlgA"/>
</dbReference>
<reference evidence="3" key="1">
    <citation type="submission" date="2020-07" db="EMBL/GenBank/DDBJ databases">
        <title>Huge and variable diversity of episymbiotic CPR bacteria and DPANN archaea in groundwater ecosystems.</title>
        <authorList>
            <person name="He C.Y."/>
            <person name="Keren R."/>
            <person name="Whittaker M."/>
            <person name="Farag I.F."/>
            <person name="Doudna J."/>
            <person name="Cate J.H.D."/>
            <person name="Banfield J.F."/>
        </authorList>
    </citation>
    <scope>NUCLEOTIDE SEQUENCE</scope>
    <source>
        <strain evidence="3">NC_groundwater_1586_Pr3_B-0.1um_66_15</strain>
    </source>
</reference>
<gene>
    <name evidence="3" type="primary">flgA</name>
    <name evidence="3" type="ORF">HY834_02710</name>
</gene>
<dbReference type="Gene3D" id="2.30.30.760">
    <property type="match status" value="1"/>
</dbReference>
<protein>
    <submittedName>
        <fullName evidence="3">Flagellar basal body P-ring formation protein FlgA</fullName>
    </submittedName>
</protein>
<evidence type="ECO:0000313" key="4">
    <source>
        <dbReference type="Proteomes" id="UP000782610"/>
    </source>
</evidence>
<evidence type="ECO:0000259" key="2">
    <source>
        <dbReference type="Pfam" id="PF13144"/>
    </source>
</evidence>
<dbReference type="EMBL" id="JACRAF010000006">
    <property type="protein sequence ID" value="MBI4920634.1"/>
    <property type="molecule type" value="Genomic_DNA"/>
</dbReference>
<dbReference type="InterPro" id="IPR017585">
    <property type="entry name" value="SAF_FlgA"/>
</dbReference>
<organism evidence="3 4">
    <name type="scientific">Devosia nanyangense</name>
    <dbReference type="NCBI Taxonomy" id="1228055"/>
    <lineage>
        <taxon>Bacteria</taxon>
        <taxon>Pseudomonadati</taxon>
        <taxon>Pseudomonadota</taxon>
        <taxon>Alphaproteobacteria</taxon>
        <taxon>Hyphomicrobiales</taxon>
        <taxon>Devosiaceae</taxon>
        <taxon>Devosia</taxon>
    </lineage>
</organism>
<dbReference type="Proteomes" id="UP000782610">
    <property type="component" value="Unassembled WGS sequence"/>
</dbReference>
<feature type="domain" description="Flagella basal body P-ring formation protein FlgA SAF" evidence="2">
    <location>
        <begin position="191"/>
        <end position="303"/>
    </location>
</feature>
<proteinExistence type="predicted"/>
<dbReference type="CDD" id="cd11614">
    <property type="entry name" value="SAF_CpaB_FlgA_like"/>
    <property type="match status" value="1"/>
</dbReference>
<keyword evidence="3" id="KW-0966">Cell projection</keyword>
<dbReference type="NCBIfam" id="TIGR03170">
    <property type="entry name" value="flgA_cterm"/>
    <property type="match status" value="1"/>
</dbReference>